<evidence type="ECO:0000313" key="2">
    <source>
        <dbReference type="EMBL" id="OCW56236.1"/>
    </source>
</evidence>
<dbReference type="CDD" id="cd08168">
    <property type="entry name" value="Cytochrom_C3"/>
    <property type="match status" value="1"/>
</dbReference>
<evidence type="ECO:0000313" key="3">
    <source>
        <dbReference type="Proteomes" id="UP000094795"/>
    </source>
</evidence>
<sequence length="400" mass="43490">MHFPARILVTFAAVAGIAAWSGMVRLPFTQALAQDQAPVAPVFEVPTPSTLVPAVPNLDAWRSSAHADITREAFRHWDHEDDKMIPEMCSKCHSTAGFMDYLGADGSAAGTVDTKHSPDPATAMGISCMACHNDVARSMTSVTFPSGVQQEVLTADARCMTCHGGRASTVQVKQAITEAGTPAEDTPSPDLAFVNIHYRPSAAGRFGGEVHGGFEYDGKDYAGYYFHDQASRLCTDCHSPHKLVVKVSTCSECHREVVAGDKASLRMIRTSKIDFDGNGNVQEGIHFEVEALRTRLLDAIKGYGKAVTGTEIAYHPNAYPYFFQDTDGNGTIDEAEAKYPNRYQSWTPRHLKAAYNYQFVTVQVGAYTHNPRYALQLLYDSIADLAEGGSGVEVIGTRPD</sequence>
<dbReference type="Gene3D" id="1.10.1130.10">
    <property type="entry name" value="Flavocytochrome C3, Chain A"/>
    <property type="match status" value="1"/>
</dbReference>
<dbReference type="Gene3D" id="1.20.140.10">
    <property type="entry name" value="Butyryl-CoA Dehydrogenase, subunit A, domain 3"/>
    <property type="match status" value="1"/>
</dbReference>
<proteinExistence type="predicted"/>
<reference evidence="2 3" key="1">
    <citation type="submission" date="2015-12" db="EMBL/GenBank/DDBJ databases">
        <authorList>
            <person name="Shamseldin A."/>
            <person name="Moawad H."/>
            <person name="Abd El-Rahim W.M."/>
            <person name="Sadowsky M.J."/>
        </authorList>
    </citation>
    <scope>NUCLEOTIDE SEQUENCE [LARGE SCALE GENOMIC DNA]</scope>
    <source>
        <strain evidence="2 3">JC234</strain>
    </source>
</reference>
<comment type="caution">
    <text evidence="2">The sequence shown here is derived from an EMBL/GenBank/DDBJ whole genome shotgun (WGS) entry which is preliminary data.</text>
</comment>
<dbReference type="SUPFAM" id="SSF48695">
    <property type="entry name" value="Multiheme cytochromes"/>
    <property type="match status" value="1"/>
</dbReference>
<evidence type="ECO:0000259" key="1">
    <source>
        <dbReference type="Pfam" id="PF14522"/>
    </source>
</evidence>
<dbReference type="Pfam" id="PF14522">
    <property type="entry name" value="Cytochrome_C7"/>
    <property type="match status" value="1"/>
</dbReference>
<dbReference type="AlphaFoldDB" id="A0A1C1YS34"/>
<dbReference type="STRING" id="1480615.AWJ14_19265"/>
<gene>
    <name evidence="2" type="ORF">AWJ14_19265</name>
</gene>
<feature type="domain" description="Cytochrome c7-like" evidence="1">
    <location>
        <begin position="73"/>
        <end position="163"/>
    </location>
</feature>
<accession>A0A1C1YS34</accession>
<organism evidence="2 3">
    <name type="scientific">Hoeflea olei</name>
    <dbReference type="NCBI Taxonomy" id="1480615"/>
    <lineage>
        <taxon>Bacteria</taxon>
        <taxon>Pseudomonadati</taxon>
        <taxon>Pseudomonadota</taxon>
        <taxon>Alphaproteobacteria</taxon>
        <taxon>Hyphomicrobiales</taxon>
        <taxon>Rhizobiaceae</taxon>
        <taxon>Hoeflea</taxon>
    </lineage>
</organism>
<protein>
    <recommendedName>
        <fullName evidence="1">Cytochrome c7-like domain-containing protein</fullName>
    </recommendedName>
</protein>
<name>A0A1C1YS34_9HYPH</name>
<dbReference type="InterPro" id="IPR036280">
    <property type="entry name" value="Multihaem_cyt_sf"/>
</dbReference>
<dbReference type="Proteomes" id="UP000094795">
    <property type="component" value="Unassembled WGS sequence"/>
</dbReference>
<dbReference type="EMBL" id="LQZT01000042">
    <property type="protein sequence ID" value="OCW56236.1"/>
    <property type="molecule type" value="Genomic_DNA"/>
</dbReference>
<dbReference type="InterPro" id="IPR029467">
    <property type="entry name" value="Cyt_c7-like"/>
</dbReference>
<dbReference type="RefSeq" id="WP_245304346.1">
    <property type="nucleotide sequence ID" value="NZ_LQZT01000042.1"/>
</dbReference>
<keyword evidence="3" id="KW-1185">Reference proteome</keyword>